<dbReference type="RefSeq" id="WP_201103520.1">
    <property type="nucleotide sequence ID" value="NZ_CP067977.1"/>
</dbReference>
<dbReference type="EMBL" id="CP067977">
    <property type="protein sequence ID" value="QQQ19169.1"/>
    <property type="molecule type" value="Genomic_DNA"/>
</dbReference>
<keyword evidence="8 10" id="KW-0472">Membrane</keyword>
<comment type="subcellular location">
    <subcellularLocation>
        <location evidence="1">Membrane</location>
    </subcellularLocation>
</comment>
<evidence type="ECO:0000256" key="3">
    <source>
        <dbReference type="ARBA" id="ARBA00022617"/>
    </source>
</evidence>
<dbReference type="PROSITE" id="PS51007">
    <property type="entry name" value="CYTC"/>
    <property type="match status" value="1"/>
</dbReference>
<evidence type="ECO:0000256" key="1">
    <source>
        <dbReference type="ARBA" id="ARBA00004370"/>
    </source>
</evidence>
<dbReference type="PANTHER" id="PTHR10266:SF3">
    <property type="entry name" value="CYTOCHROME C1, HEME PROTEIN, MITOCHONDRIAL"/>
    <property type="match status" value="1"/>
</dbReference>
<dbReference type="PRINTS" id="PR00603">
    <property type="entry name" value="CYTOCHROMEC1"/>
</dbReference>
<keyword evidence="7 9" id="KW-0408">Iron</keyword>
<dbReference type="InterPro" id="IPR002326">
    <property type="entry name" value="Cyt_c1"/>
</dbReference>
<keyword evidence="4 10" id="KW-0812">Transmembrane</keyword>
<feature type="transmembrane region" description="Helical" evidence="10">
    <location>
        <begin position="266"/>
        <end position="285"/>
    </location>
</feature>
<dbReference type="Proteomes" id="UP000595448">
    <property type="component" value="Chromosome"/>
</dbReference>
<evidence type="ECO:0000256" key="10">
    <source>
        <dbReference type="SAM" id="Phobius"/>
    </source>
</evidence>
<dbReference type="Gene3D" id="1.20.5.100">
    <property type="entry name" value="Cytochrome c1, transmembrane anchor, C-terminal"/>
    <property type="match status" value="1"/>
</dbReference>
<feature type="signal peptide" evidence="11">
    <location>
        <begin position="1"/>
        <end position="35"/>
    </location>
</feature>
<protein>
    <recommendedName>
        <fullName evidence="2">Cytochrome c1</fullName>
    </recommendedName>
</protein>
<evidence type="ECO:0000256" key="4">
    <source>
        <dbReference type="ARBA" id="ARBA00022692"/>
    </source>
</evidence>
<reference evidence="13 14" key="1">
    <citation type="submission" date="2021-01" db="EMBL/GenBank/DDBJ databases">
        <title>Brevundimonas vitis sp. nov., an bacterium isolated from grape (Vitis vinifera).</title>
        <authorList>
            <person name="Jiang L."/>
            <person name="Lee J."/>
        </authorList>
    </citation>
    <scope>NUCLEOTIDE SEQUENCE [LARGE SCALE GENOMIC DNA]</scope>
    <source>
        <strain evidence="13 14">GRTSA-9</strain>
    </source>
</reference>
<evidence type="ECO:0000256" key="7">
    <source>
        <dbReference type="ARBA" id="ARBA00023004"/>
    </source>
</evidence>
<dbReference type="PANTHER" id="PTHR10266">
    <property type="entry name" value="CYTOCHROME C1"/>
    <property type="match status" value="1"/>
</dbReference>
<keyword evidence="11" id="KW-0732">Signal</keyword>
<evidence type="ECO:0000256" key="9">
    <source>
        <dbReference type="PROSITE-ProRule" id="PRU00433"/>
    </source>
</evidence>
<dbReference type="Pfam" id="PF02167">
    <property type="entry name" value="Cytochrom_C1"/>
    <property type="match status" value="1"/>
</dbReference>
<keyword evidence="14" id="KW-1185">Reference proteome</keyword>
<dbReference type="InterPro" id="IPR009056">
    <property type="entry name" value="Cyt_c-like_dom"/>
</dbReference>
<evidence type="ECO:0000256" key="2">
    <source>
        <dbReference type="ARBA" id="ARBA00016165"/>
    </source>
</evidence>
<proteinExistence type="predicted"/>
<evidence type="ECO:0000256" key="11">
    <source>
        <dbReference type="SAM" id="SignalP"/>
    </source>
</evidence>
<keyword evidence="5 9" id="KW-0479">Metal-binding</keyword>
<evidence type="ECO:0000313" key="14">
    <source>
        <dbReference type="Proteomes" id="UP000595448"/>
    </source>
</evidence>
<sequence length="294" mass="31781">MTPIWNTALTRLNRLAAVAVVATMATMSVSAPAMAEGEAKHPRKAGFSFEGPFGTFDQGQLQRGYKVYREVCAACHGMDMLSFRTLGERSGPFWDPHAPNAAENRFVKALAAEIEVADIDTETGEPIRRPATPADRFPNPYPNATAAAAANGGAVPPDLSVMAKARHDGANYIYSLLSGYVAPPAGLQIRPGQYYNPYMAGDLTPFWTGDPEKVPYGGFIAMPNPLRPDQVTYDDGTAQTVDQYAKDVAAFIAWASEPKATERKQAGLGVMIFLALFAGLTYASYRRIWKGVAH</sequence>
<evidence type="ECO:0000259" key="12">
    <source>
        <dbReference type="PROSITE" id="PS51007"/>
    </source>
</evidence>
<evidence type="ECO:0000256" key="6">
    <source>
        <dbReference type="ARBA" id="ARBA00022989"/>
    </source>
</evidence>
<dbReference type="SUPFAM" id="SSF46626">
    <property type="entry name" value="Cytochrome c"/>
    <property type="match status" value="1"/>
</dbReference>
<gene>
    <name evidence="13" type="ORF">JIP62_03345</name>
</gene>
<evidence type="ECO:0000313" key="13">
    <source>
        <dbReference type="EMBL" id="QQQ19169.1"/>
    </source>
</evidence>
<keyword evidence="3 9" id="KW-0349">Heme</keyword>
<evidence type="ECO:0000256" key="8">
    <source>
        <dbReference type="ARBA" id="ARBA00023136"/>
    </source>
</evidence>
<organism evidence="13 14">
    <name type="scientific">Brevundimonas vitisensis</name>
    <dbReference type="NCBI Taxonomy" id="2800818"/>
    <lineage>
        <taxon>Bacteria</taxon>
        <taxon>Pseudomonadati</taxon>
        <taxon>Pseudomonadota</taxon>
        <taxon>Alphaproteobacteria</taxon>
        <taxon>Caulobacterales</taxon>
        <taxon>Caulobacteraceae</taxon>
        <taxon>Brevundimonas</taxon>
    </lineage>
</organism>
<evidence type="ECO:0000256" key="5">
    <source>
        <dbReference type="ARBA" id="ARBA00022723"/>
    </source>
</evidence>
<accession>A0ABX7BSU0</accession>
<feature type="domain" description="Cytochrome c" evidence="12">
    <location>
        <begin position="59"/>
        <end position="256"/>
    </location>
</feature>
<feature type="chain" id="PRO_5047270312" description="Cytochrome c1" evidence="11">
    <location>
        <begin position="36"/>
        <end position="294"/>
    </location>
</feature>
<name>A0ABX7BSU0_9CAUL</name>
<dbReference type="InterPro" id="IPR036909">
    <property type="entry name" value="Cyt_c-like_dom_sf"/>
</dbReference>
<dbReference type="Gene3D" id="1.10.760.10">
    <property type="entry name" value="Cytochrome c-like domain"/>
    <property type="match status" value="1"/>
</dbReference>
<keyword evidence="6 10" id="KW-1133">Transmembrane helix</keyword>